<dbReference type="PANTHER" id="PTHR43140:SF1">
    <property type="entry name" value="TYPE I RESTRICTION ENZYME ECOKI SPECIFICITY SUBUNIT"/>
    <property type="match status" value="1"/>
</dbReference>
<organism evidence="6 7">
    <name type="scientific">Burkholderia pseudomallei (strain K96243)</name>
    <dbReference type="NCBI Taxonomy" id="272560"/>
    <lineage>
        <taxon>Bacteria</taxon>
        <taxon>Pseudomonadati</taxon>
        <taxon>Pseudomonadota</taxon>
        <taxon>Betaproteobacteria</taxon>
        <taxon>Burkholderiales</taxon>
        <taxon>Burkholderiaceae</taxon>
        <taxon>Burkholderia</taxon>
        <taxon>pseudomallei group</taxon>
    </lineage>
</organism>
<evidence type="ECO:0000256" key="2">
    <source>
        <dbReference type="ARBA" id="ARBA00022747"/>
    </source>
</evidence>
<reference evidence="6 7" key="1">
    <citation type="journal article" date="2004" name="Proc. Natl. Acad. Sci. U.S.A.">
        <title>Genomic plasticity of the causative agent of melioidosis, Burkholderia pseudomallei.</title>
        <authorList>
            <person name="Holden M.T.G."/>
            <person name="Titball R.W."/>
            <person name="Peacock S.J."/>
            <person name="Cerdeno-Tarraga A.M."/>
            <person name="Atkins T."/>
            <person name="Crossman L.C."/>
            <person name="Pitt T."/>
            <person name="Churcher C."/>
            <person name="Mungall K."/>
            <person name="Bentley S.D."/>
            <person name="Sebaihia M."/>
            <person name="Thomson N.R."/>
            <person name="Bason N."/>
            <person name="Beacham I.R."/>
            <person name="Brooks K."/>
            <person name="Brown K.A."/>
            <person name="Brown N.F."/>
            <person name="Challis G.L."/>
            <person name="Cherevach I."/>
            <person name="Chillingworth T."/>
            <person name="Cronin A."/>
            <person name="Crosset B."/>
            <person name="Davis P."/>
            <person name="DeShazer D."/>
            <person name="Feltwell T."/>
            <person name="Fraser A."/>
            <person name="Hance Z."/>
            <person name="Hauser H."/>
            <person name="Holroyd S."/>
            <person name="Jagels K."/>
            <person name="Keith K.E."/>
            <person name="Maddison M."/>
            <person name="Moule S."/>
            <person name="Price C."/>
            <person name="Quail M.A."/>
            <person name="Rabbinowitsch E."/>
            <person name="Rutherford K."/>
            <person name="Sanders M."/>
            <person name="Simmonds M."/>
            <person name="Songsivilai S."/>
            <person name="Stevens K."/>
            <person name="Tumapa S."/>
            <person name="Vesaratchavest M."/>
            <person name="Whitehead S."/>
            <person name="Yeats C."/>
            <person name="Barrell B.G."/>
            <person name="Oyston P.C.F."/>
            <person name="Parkhill J."/>
        </authorList>
    </citation>
    <scope>NUCLEOTIDE SEQUENCE [LARGE SCALE GENOMIC DNA]</scope>
    <source>
        <strain evidence="6 7">K96243</strain>
    </source>
</reference>
<evidence type="ECO:0000256" key="3">
    <source>
        <dbReference type="ARBA" id="ARBA00023125"/>
    </source>
</evidence>
<keyword evidence="7" id="KW-1185">Reference proteome</keyword>
<dbReference type="Proteomes" id="UP000000605">
    <property type="component" value="Chromosome 1"/>
</dbReference>
<dbReference type="CDD" id="cd17267">
    <property type="entry name" value="RMtype1_S_EcoAO83I-TRD1-CR1_like"/>
    <property type="match status" value="1"/>
</dbReference>
<dbReference type="KEGG" id="bps:BPSL0947"/>
<evidence type="ECO:0000256" key="4">
    <source>
        <dbReference type="SAM" id="Coils"/>
    </source>
</evidence>
<dbReference type="AlphaFoldDB" id="Q63WE0"/>
<dbReference type="InterPro" id="IPR044946">
    <property type="entry name" value="Restrct_endonuc_typeI_TRD_sf"/>
</dbReference>
<dbReference type="PANTHER" id="PTHR43140">
    <property type="entry name" value="TYPE-1 RESTRICTION ENZYME ECOKI SPECIFICITY PROTEIN"/>
    <property type="match status" value="1"/>
</dbReference>
<proteinExistence type="inferred from homology"/>
<dbReference type="SUPFAM" id="SSF116734">
    <property type="entry name" value="DNA methylase specificity domain"/>
    <property type="match status" value="2"/>
</dbReference>
<keyword evidence="4" id="KW-0175">Coiled coil</keyword>
<protein>
    <submittedName>
        <fullName evidence="6">Type I restriction enzyme specificity protein</fullName>
    </submittedName>
</protein>
<dbReference type="REBASE" id="10397">
    <property type="entry name" value="S.BpsKORF945P"/>
</dbReference>
<dbReference type="STRING" id="272560.BPSL0947"/>
<dbReference type="InterPro" id="IPR000055">
    <property type="entry name" value="Restrct_endonuc_typeI_TRD"/>
</dbReference>
<feature type="coiled-coil region" evidence="4">
    <location>
        <begin position="384"/>
        <end position="411"/>
    </location>
</feature>
<dbReference type="Gene3D" id="1.10.287.1120">
    <property type="entry name" value="Bipartite methylase S protein"/>
    <property type="match status" value="1"/>
</dbReference>
<keyword evidence="2" id="KW-0680">Restriction system</keyword>
<gene>
    <name evidence="6" type="ordered locus">BPSL0947</name>
</gene>
<accession>Q63WE0</accession>
<dbReference type="RefSeq" id="WP_004554539.1">
    <property type="nucleotide sequence ID" value="NC_006350.1"/>
</dbReference>
<dbReference type="EMBL" id="BX571965">
    <property type="protein sequence ID" value="CAH34943.1"/>
    <property type="molecule type" value="Genomic_DNA"/>
</dbReference>
<dbReference type="eggNOG" id="COG0732">
    <property type="taxonomic scope" value="Bacteria"/>
</dbReference>
<evidence type="ECO:0000256" key="1">
    <source>
        <dbReference type="ARBA" id="ARBA00010923"/>
    </source>
</evidence>
<dbReference type="PATRIC" id="fig|272560.51.peg.630"/>
<keyword evidence="3" id="KW-0238">DNA-binding</keyword>
<dbReference type="GO" id="GO:0003677">
    <property type="term" value="F:DNA binding"/>
    <property type="evidence" value="ECO:0007669"/>
    <property type="project" value="UniProtKB-KW"/>
</dbReference>
<evidence type="ECO:0000313" key="6">
    <source>
        <dbReference type="EMBL" id="CAH34943.1"/>
    </source>
</evidence>
<dbReference type="Gene3D" id="3.90.220.20">
    <property type="entry name" value="DNA methylase specificity domains"/>
    <property type="match status" value="2"/>
</dbReference>
<feature type="domain" description="Type I restriction modification DNA specificity" evidence="5">
    <location>
        <begin position="116"/>
        <end position="201"/>
    </location>
</feature>
<name>Q63WE0_BURPS</name>
<feature type="domain" description="Type I restriction modification DNA specificity" evidence="5">
    <location>
        <begin position="264"/>
        <end position="385"/>
    </location>
</feature>
<evidence type="ECO:0000313" key="7">
    <source>
        <dbReference type="Proteomes" id="UP000000605"/>
    </source>
</evidence>
<dbReference type="InterPro" id="IPR051212">
    <property type="entry name" value="Type-I_RE_S_subunit"/>
</dbReference>
<evidence type="ECO:0000259" key="5">
    <source>
        <dbReference type="Pfam" id="PF01420"/>
    </source>
</evidence>
<dbReference type="Pfam" id="PF01420">
    <property type="entry name" value="Methylase_S"/>
    <property type="match status" value="2"/>
</dbReference>
<sequence length="429" mass="47231">MSLPQYAKYKDSGVPWLGQVPTHWLVQRLKEVIAFIESGVSVNAIDTPAGEGEPGVLKTSCVYSGEFTPSENKLVVPEELGRVACPVKAGTVIVSRMNTPDLVGASGVVRQNYANLYLPDRLWQVHFKNACPEFVHYWSQTHSYRAQVESACAGTSSSMKNLSQDEFRSFILPLPPPSEQSAIATFLKHETRKINALIAEQEKLLTLLAEKRQATISRAVTRGLNPDAPTKDSGVAWLREVPAHWNLKPMKRAVVFQRGHDLPSEDRVEGNIPVVSSGGISGWHNAAATKGPTIVTGRYGTIGEFVLLEEDCWPLNTALYTVQMHDNVPKYLWYMLQSLKHIFILNSLKSAVPGVDRNDIHPAIVCLPPAEEQPAIVAFLDAEISKLDALRADAERAIDLLKERRSALIAAAVTGKIDVRNVMSRELAA</sequence>
<comment type="similarity">
    <text evidence="1">Belongs to the type-I restriction system S methylase family.</text>
</comment>
<dbReference type="GO" id="GO:0009307">
    <property type="term" value="P:DNA restriction-modification system"/>
    <property type="evidence" value="ECO:0007669"/>
    <property type="project" value="UniProtKB-KW"/>
</dbReference>